<comment type="function">
    <text evidence="11">Cell surface proteoglycan.</text>
</comment>
<dbReference type="InterPro" id="IPR027789">
    <property type="entry name" value="Syndecan/Neurexin_dom"/>
</dbReference>
<comment type="similarity">
    <text evidence="3">Belongs to the neurexin family.</text>
</comment>
<keyword evidence="10 11" id="KW-0357">Heparan sulfate</keyword>
<keyword evidence="4 11" id="KW-0812">Transmembrane</keyword>
<dbReference type="GeneID" id="108232316"/>
<dbReference type="GO" id="GO:0016020">
    <property type="term" value="C:membrane"/>
    <property type="evidence" value="ECO:0007669"/>
    <property type="project" value="UniProtKB-SubCell"/>
</dbReference>
<evidence type="ECO:0000256" key="14">
    <source>
        <dbReference type="SAM" id="SignalP"/>
    </source>
</evidence>
<feature type="domain" description="Syndecan/Neurexin" evidence="15">
    <location>
        <begin position="201"/>
        <end position="262"/>
    </location>
</feature>
<dbReference type="PROSITE" id="PS00964">
    <property type="entry name" value="SYNDECAN"/>
    <property type="match status" value="1"/>
</dbReference>
<name>A0A3Q3B624_KRYMA</name>
<dbReference type="KEGG" id="kmr:108232316"/>
<evidence type="ECO:0000256" key="2">
    <source>
        <dbReference type="ARBA" id="ARBA00005343"/>
    </source>
</evidence>
<evidence type="ECO:0000256" key="11">
    <source>
        <dbReference type="RuleBase" id="RU000649"/>
    </source>
</evidence>
<dbReference type="Ensembl" id="ENSKMAT00000024817.1">
    <property type="protein sequence ID" value="ENSKMAP00000024511.1"/>
    <property type="gene ID" value="ENSKMAG00000018172.1"/>
</dbReference>
<keyword evidence="17" id="KW-1185">Reference proteome</keyword>
<proteinExistence type="inferred from homology"/>
<feature type="compositionally biased region" description="Acidic residues" evidence="12">
    <location>
        <begin position="44"/>
        <end position="54"/>
    </location>
</feature>
<keyword evidence="7 13" id="KW-1133">Transmembrane helix</keyword>
<dbReference type="OMA" id="LYIEEPG"/>
<dbReference type="Pfam" id="PF01034">
    <property type="entry name" value="Syndecan"/>
    <property type="match status" value="1"/>
</dbReference>
<evidence type="ECO:0000256" key="1">
    <source>
        <dbReference type="ARBA" id="ARBA00004479"/>
    </source>
</evidence>
<evidence type="ECO:0000256" key="10">
    <source>
        <dbReference type="ARBA" id="ARBA00023207"/>
    </source>
</evidence>
<feature type="signal peptide" evidence="14">
    <location>
        <begin position="1"/>
        <end position="18"/>
    </location>
</feature>
<feature type="region of interest" description="Disordered" evidence="12">
    <location>
        <begin position="83"/>
        <end position="115"/>
    </location>
</feature>
<evidence type="ECO:0000256" key="12">
    <source>
        <dbReference type="SAM" id="MobiDB-lite"/>
    </source>
</evidence>
<sequence>MKNLWLFFLAVLSVGSISEKLFVLSDPEMADDLYIEDLPSGDSPIDDEDGDDDGSGSGSGDYAIHDDFKDIRTINFPRVFVPSNILPTTEPPHTSPTTAAGGPGPARSAEVTESSLFEDSDVAKEMPGMDLTSNNIIDAITTTTPFSISASSESNWDDTSSNNYAYEDKLAKEIDNILMAEGEQRGRMNEISSTEGVTSENLWDRTDVLAAVIACGVVGFLCAVSLLLLLAYRMKKKDEGSYDLGDIKLSATAYHKAPTKEFYA</sequence>
<evidence type="ECO:0000259" key="15">
    <source>
        <dbReference type="Pfam" id="PF01034"/>
    </source>
</evidence>
<dbReference type="GO" id="GO:0016477">
    <property type="term" value="P:cell migration"/>
    <property type="evidence" value="ECO:0007669"/>
    <property type="project" value="TreeGrafter"/>
</dbReference>
<accession>A0A3Q3B624</accession>
<dbReference type="AlphaFoldDB" id="A0A3Q3B624"/>
<keyword evidence="5 14" id="KW-0732">Signal</keyword>
<comment type="subcellular location">
    <subcellularLocation>
        <location evidence="1 11">Membrane</location>
        <topology evidence="1 11">Single-pass type I membrane protein</topology>
    </subcellularLocation>
</comment>
<evidence type="ECO:0000256" key="13">
    <source>
        <dbReference type="SAM" id="Phobius"/>
    </source>
</evidence>
<evidence type="ECO:0000256" key="8">
    <source>
        <dbReference type="ARBA" id="ARBA00023136"/>
    </source>
</evidence>
<evidence type="ECO:0000256" key="4">
    <source>
        <dbReference type="ARBA" id="ARBA00022692"/>
    </source>
</evidence>
<evidence type="ECO:0000256" key="6">
    <source>
        <dbReference type="ARBA" id="ARBA00022974"/>
    </source>
</evidence>
<dbReference type="InterPro" id="IPR030479">
    <property type="entry name" value="Syndecan_CS"/>
</dbReference>
<keyword evidence="6 11" id="KW-0654">Proteoglycan</keyword>
<keyword evidence="8 13" id="KW-0472">Membrane</keyword>
<dbReference type="OrthoDB" id="10044468at2759"/>
<dbReference type="PANTHER" id="PTHR10915:SF6">
    <property type="entry name" value="SYNDECAN-2"/>
    <property type="match status" value="1"/>
</dbReference>
<evidence type="ECO:0000256" key="7">
    <source>
        <dbReference type="ARBA" id="ARBA00022989"/>
    </source>
</evidence>
<dbReference type="GeneTree" id="ENSGT00940000157222"/>
<dbReference type="GO" id="GO:0009986">
    <property type="term" value="C:cell surface"/>
    <property type="evidence" value="ECO:0007669"/>
    <property type="project" value="TreeGrafter"/>
</dbReference>
<evidence type="ECO:0000256" key="3">
    <source>
        <dbReference type="ARBA" id="ARBA00010241"/>
    </source>
</evidence>
<feature type="transmembrane region" description="Helical" evidence="13">
    <location>
        <begin position="208"/>
        <end position="232"/>
    </location>
</feature>
<reference evidence="16" key="2">
    <citation type="submission" date="2025-09" db="UniProtKB">
        <authorList>
            <consortium name="Ensembl"/>
        </authorList>
    </citation>
    <scope>IDENTIFICATION</scope>
</reference>
<keyword evidence="9 11" id="KW-0325">Glycoprotein</keyword>
<evidence type="ECO:0000313" key="16">
    <source>
        <dbReference type="Ensembl" id="ENSKMAP00000024511.1"/>
    </source>
</evidence>
<evidence type="ECO:0000313" key="17">
    <source>
        <dbReference type="Proteomes" id="UP000264800"/>
    </source>
</evidence>
<comment type="similarity">
    <text evidence="2 11">Belongs to the syndecan proteoglycan family.</text>
</comment>
<dbReference type="Proteomes" id="UP000264800">
    <property type="component" value="Unplaced"/>
</dbReference>
<dbReference type="STRING" id="37003.ENSKMAP00000024511"/>
<evidence type="ECO:0000256" key="9">
    <source>
        <dbReference type="ARBA" id="ARBA00023180"/>
    </source>
</evidence>
<evidence type="ECO:0000256" key="5">
    <source>
        <dbReference type="ARBA" id="ARBA00022729"/>
    </source>
</evidence>
<feature type="chain" id="PRO_5018718280" description="Syndecan" evidence="14">
    <location>
        <begin position="19"/>
        <end position="264"/>
    </location>
</feature>
<protein>
    <recommendedName>
        <fullName evidence="11">Syndecan</fullName>
    </recommendedName>
</protein>
<feature type="region of interest" description="Disordered" evidence="12">
    <location>
        <begin position="34"/>
        <end position="64"/>
    </location>
</feature>
<reference evidence="16" key="1">
    <citation type="submission" date="2025-08" db="UniProtKB">
        <authorList>
            <consortium name="Ensembl"/>
        </authorList>
    </citation>
    <scope>IDENTIFICATION</scope>
</reference>
<dbReference type="PANTHER" id="PTHR10915">
    <property type="entry name" value="SYNDECAN"/>
    <property type="match status" value="1"/>
</dbReference>
<dbReference type="InterPro" id="IPR001050">
    <property type="entry name" value="Syndecan"/>
</dbReference>
<dbReference type="RefSeq" id="XP_017265524.1">
    <property type="nucleotide sequence ID" value="XM_017410035.3"/>
</dbReference>
<organism evidence="16 17">
    <name type="scientific">Kryptolebias marmoratus</name>
    <name type="common">Mangrove killifish</name>
    <name type="synonym">Rivulus marmoratus</name>
    <dbReference type="NCBI Taxonomy" id="37003"/>
    <lineage>
        <taxon>Eukaryota</taxon>
        <taxon>Metazoa</taxon>
        <taxon>Chordata</taxon>
        <taxon>Craniata</taxon>
        <taxon>Vertebrata</taxon>
        <taxon>Euteleostomi</taxon>
        <taxon>Actinopterygii</taxon>
        <taxon>Neopterygii</taxon>
        <taxon>Teleostei</taxon>
        <taxon>Neoteleostei</taxon>
        <taxon>Acanthomorphata</taxon>
        <taxon>Ovalentaria</taxon>
        <taxon>Atherinomorphae</taxon>
        <taxon>Cyprinodontiformes</taxon>
        <taxon>Rivulidae</taxon>
        <taxon>Kryptolebias</taxon>
    </lineage>
</organism>